<proteinExistence type="predicted"/>
<feature type="transmembrane region" description="Helical" evidence="2">
    <location>
        <begin position="67"/>
        <end position="85"/>
    </location>
</feature>
<name>A0ABS1XV73_9ACTN</name>
<protein>
    <submittedName>
        <fullName evidence="3">Uncharacterized protein</fullName>
    </submittedName>
</protein>
<dbReference type="EMBL" id="JAEVHM010000068">
    <property type="protein sequence ID" value="MBM0233183.1"/>
    <property type="molecule type" value="Genomic_DNA"/>
</dbReference>
<gene>
    <name evidence="3" type="ORF">JNW91_15720</name>
</gene>
<keyword evidence="2" id="KW-0472">Membrane</keyword>
<feature type="region of interest" description="Disordered" evidence="1">
    <location>
        <begin position="1"/>
        <end position="39"/>
    </location>
</feature>
<evidence type="ECO:0000256" key="2">
    <source>
        <dbReference type="SAM" id="Phobius"/>
    </source>
</evidence>
<dbReference type="RefSeq" id="WP_203175986.1">
    <property type="nucleotide sequence ID" value="NZ_JAEVHM010000068.1"/>
</dbReference>
<reference evidence="3 4" key="1">
    <citation type="submission" date="2021-01" db="EMBL/GenBank/DDBJ databases">
        <title>Draft genome sequence of Micromonospora sp. strain STR1_7.</title>
        <authorList>
            <person name="Karlyshev A."/>
            <person name="Jawad R."/>
        </authorList>
    </citation>
    <scope>NUCLEOTIDE SEQUENCE [LARGE SCALE GENOMIC DNA]</scope>
    <source>
        <strain evidence="3 4">STR1-7</strain>
    </source>
</reference>
<evidence type="ECO:0000313" key="3">
    <source>
        <dbReference type="EMBL" id="MBM0233183.1"/>
    </source>
</evidence>
<dbReference type="Proteomes" id="UP000601027">
    <property type="component" value="Unassembled WGS sequence"/>
</dbReference>
<evidence type="ECO:0000313" key="4">
    <source>
        <dbReference type="Proteomes" id="UP000601027"/>
    </source>
</evidence>
<keyword evidence="4" id="KW-1185">Reference proteome</keyword>
<sequence length="87" mass="8966">MDHYFDRAPASAAHVEGQNTMDTSVRHLTPPSRRPGGGLSAGRLVTLINAVLAGVGGVYLVTGSVTITIVASGMAVIVVALVLRAQR</sequence>
<evidence type="ECO:0000256" key="1">
    <source>
        <dbReference type="SAM" id="MobiDB-lite"/>
    </source>
</evidence>
<organism evidence="3 4">
    <name type="scientific">Micromonospora parastrephiae</name>
    <dbReference type="NCBI Taxonomy" id="2806101"/>
    <lineage>
        <taxon>Bacteria</taxon>
        <taxon>Bacillati</taxon>
        <taxon>Actinomycetota</taxon>
        <taxon>Actinomycetes</taxon>
        <taxon>Micromonosporales</taxon>
        <taxon>Micromonosporaceae</taxon>
        <taxon>Micromonospora</taxon>
    </lineage>
</organism>
<keyword evidence="2" id="KW-1133">Transmembrane helix</keyword>
<keyword evidence="2" id="KW-0812">Transmembrane</keyword>
<comment type="caution">
    <text evidence="3">The sequence shown here is derived from an EMBL/GenBank/DDBJ whole genome shotgun (WGS) entry which is preliminary data.</text>
</comment>
<accession>A0ABS1XV73</accession>